<dbReference type="Proteomes" id="UP000199506">
    <property type="component" value="Unassembled WGS sequence"/>
</dbReference>
<dbReference type="AlphaFoldDB" id="A0A1H7FEM4"/>
<dbReference type="PANTHER" id="PTHR30270">
    <property type="entry name" value="THIAMINE-MONOPHOSPHATE KINASE"/>
    <property type="match status" value="1"/>
</dbReference>
<dbReference type="EMBL" id="FOAK01000001">
    <property type="protein sequence ID" value="SEK24204.1"/>
    <property type="molecule type" value="Genomic_DNA"/>
</dbReference>
<evidence type="ECO:0000259" key="1">
    <source>
        <dbReference type="Pfam" id="PF00586"/>
    </source>
</evidence>
<dbReference type="InterPro" id="IPR010918">
    <property type="entry name" value="PurM-like_C_dom"/>
</dbReference>
<dbReference type="InterPro" id="IPR006283">
    <property type="entry name" value="ThiL-like"/>
</dbReference>
<reference evidence="3 4" key="1">
    <citation type="submission" date="2016-10" db="EMBL/GenBank/DDBJ databases">
        <authorList>
            <person name="de Groot N.N."/>
        </authorList>
    </citation>
    <scope>NUCLEOTIDE SEQUENCE [LARGE SCALE GENOMIC DNA]</scope>
    <source>
        <strain evidence="3 4">DSM 11978</strain>
    </source>
</reference>
<protein>
    <submittedName>
        <fullName evidence="3">Hydrogenase expression/formation protein</fullName>
    </submittedName>
</protein>
<dbReference type="GO" id="GO:0009228">
    <property type="term" value="P:thiamine biosynthetic process"/>
    <property type="evidence" value="ECO:0007669"/>
    <property type="project" value="InterPro"/>
</dbReference>
<dbReference type="Pfam" id="PF00586">
    <property type="entry name" value="AIRS"/>
    <property type="match status" value="1"/>
</dbReference>
<dbReference type="InterPro" id="IPR036676">
    <property type="entry name" value="PurM-like_C_sf"/>
</dbReference>
<dbReference type="RefSeq" id="WP_091698653.1">
    <property type="nucleotide sequence ID" value="NZ_FOAK01000001.1"/>
</dbReference>
<dbReference type="PIRSF" id="PIRSF006346">
    <property type="entry name" value="Ni_metllenz_mat"/>
    <property type="match status" value="1"/>
</dbReference>
<dbReference type="PANTHER" id="PTHR30270:SF2">
    <property type="entry name" value="HYDROGENASE EXPRESSION_FORMATION PROTEIN"/>
    <property type="match status" value="1"/>
</dbReference>
<dbReference type="OrthoDB" id="42306at2157"/>
<dbReference type="Gene3D" id="3.90.650.10">
    <property type="entry name" value="PurM-like C-terminal domain"/>
    <property type="match status" value="1"/>
</dbReference>
<dbReference type="InterPro" id="IPR009186">
    <property type="entry name" value="Ni_metllenz_mat"/>
</dbReference>
<name>A0A1H7FEM4_9EURY</name>
<evidence type="ECO:0000313" key="3">
    <source>
        <dbReference type="EMBL" id="SEK24204.1"/>
    </source>
</evidence>
<dbReference type="Pfam" id="PF02769">
    <property type="entry name" value="AIRS_C"/>
    <property type="match status" value="1"/>
</dbReference>
<evidence type="ECO:0000259" key="2">
    <source>
        <dbReference type="Pfam" id="PF02769"/>
    </source>
</evidence>
<proteinExistence type="predicted"/>
<dbReference type="Gene3D" id="3.30.1330.10">
    <property type="entry name" value="PurM-like, N-terminal domain"/>
    <property type="match status" value="1"/>
</dbReference>
<accession>A0A1H7FEM4</accession>
<dbReference type="InterPro" id="IPR016188">
    <property type="entry name" value="PurM-like_N"/>
</dbReference>
<dbReference type="InterPro" id="IPR036921">
    <property type="entry name" value="PurM-like_N_sf"/>
</dbReference>
<evidence type="ECO:0000313" key="4">
    <source>
        <dbReference type="Proteomes" id="UP000199506"/>
    </source>
</evidence>
<organism evidence="3 4">
    <name type="scientific">Methanobrevibacter gottschalkii</name>
    <dbReference type="NCBI Taxonomy" id="190974"/>
    <lineage>
        <taxon>Archaea</taxon>
        <taxon>Methanobacteriati</taxon>
        <taxon>Methanobacteriota</taxon>
        <taxon>Methanomada group</taxon>
        <taxon>Methanobacteria</taxon>
        <taxon>Methanobacteriales</taxon>
        <taxon>Methanobacteriaceae</taxon>
        <taxon>Methanobrevibacter</taxon>
    </lineage>
</organism>
<dbReference type="SUPFAM" id="SSF55326">
    <property type="entry name" value="PurM N-terminal domain-like"/>
    <property type="match status" value="1"/>
</dbReference>
<dbReference type="SUPFAM" id="SSF56042">
    <property type="entry name" value="PurM C-terminal domain-like"/>
    <property type="match status" value="1"/>
</dbReference>
<dbReference type="GO" id="GO:0009030">
    <property type="term" value="F:thiamine-phosphate kinase activity"/>
    <property type="evidence" value="ECO:0007669"/>
    <property type="project" value="InterPro"/>
</dbReference>
<sequence>MDIEGFVRARIDDYDYNDLTELLAVRIREYKKISEKNSVEMAKAVIDEVSTTLKLQECDDEFLKEIANVNKADVLMGEMGVGSRGAGDFFVHRKIAEIVASTNTASLINPSEQDDGGVVKAKANNDDVYITTAVDGIHSRLSEYPFLGGFHVTRATLRDVCVMGADPVAILSDVHLADDGDVAKIFDFTAGVAAVSELVDVPIVAGSTLRVGGDMVLGDRFVSAVGSVGVSNHPPTARKGATDGDVILLTEGSGGGTITTTALYNGFFDVVWDTMNVNFVQASHALFEADLVKDIHAMTDVTNGGLRGDAHEISNTTGVGLEFYEKEIRQMVAPNVLNMLETLNIDPLGVSTDSLMLIAPPEIVGDIKKVVGKYDVSISEIGEVNTSGEPILIKEDSSEEKLVPLFREAAYTKIKKLVGETTPEDFEEMKEKVQRASDAAIAKKEKVINHIRAN</sequence>
<dbReference type="STRING" id="190974.SAMN05216439_0655"/>
<feature type="domain" description="PurM-like N-terminal" evidence="1">
    <location>
        <begin position="114"/>
        <end position="212"/>
    </location>
</feature>
<gene>
    <name evidence="3" type="ORF">SAMN05216439_0655</name>
</gene>
<feature type="domain" description="PurM-like C-terminal" evidence="2">
    <location>
        <begin position="243"/>
        <end position="391"/>
    </location>
</feature>
<dbReference type="CDD" id="cd02691">
    <property type="entry name" value="PurM-like2"/>
    <property type="match status" value="1"/>
</dbReference>